<organism evidence="3 4">
    <name type="scientific">Camelimonas fluminis</name>
    <dbReference type="NCBI Taxonomy" id="1576911"/>
    <lineage>
        <taxon>Bacteria</taxon>
        <taxon>Pseudomonadati</taxon>
        <taxon>Pseudomonadota</taxon>
        <taxon>Alphaproteobacteria</taxon>
        <taxon>Hyphomicrobiales</taxon>
        <taxon>Chelatococcaceae</taxon>
        <taxon>Camelimonas</taxon>
    </lineage>
</organism>
<dbReference type="RefSeq" id="WP_244643029.1">
    <property type="nucleotide sequence ID" value="NZ_BNCG01000006.1"/>
</dbReference>
<sequence length="268" mass="29073">MTAKRQADMTLPLPKFAVASRVAALFGGLALTAMLAVLPASLARAQDAADIVVRMGQLEEQVRTMSGRIEQLQFENRRLNEQLRKFQQDIEFRLQEKSGGGGGGASPAPSTSPGRERRGDAGAGVSPGGPSQVAGQTGAGGAAGGDAFENARGQFQQRQYAAAEMGFRQFLQANPRDRRAPEAIYWLGESYFQRQQYSEAAEQFLKISTEYAKSARGPDALVKLGMSLSRLNAKQEACATLSEVLRKYPNASVDVRSAVERERRRTKC</sequence>
<dbReference type="Proteomes" id="UP001595704">
    <property type="component" value="Unassembled WGS sequence"/>
</dbReference>
<name>A0ABV7UK67_9HYPH</name>
<dbReference type="NCBIfam" id="TIGR02795">
    <property type="entry name" value="tol_pal_ybgF"/>
    <property type="match status" value="1"/>
</dbReference>
<evidence type="ECO:0000313" key="3">
    <source>
        <dbReference type="EMBL" id="MFC3638799.1"/>
    </source>
</evidence>
<dbReference type="EMBL" id="JBHRYC010000077">
    <property type="protein sequence ID" value="MFC3638799.1"/>
    <property type="molecule type" value="Genomic_DNA"/>
</dbReference>
<dbReference type="InterPro" id="IPR014162">
    <property type="entry name" value="CpoB_C"/>
</dbReference>
<reference evidence="4" key="1">
    <citation type="journal article" date="2019" name="Int. J. Syst. Evol. Microbiol.">
        <title>The Global Catalogue of Microorganisms (GCM) 10K type strain sequencing project: providing services to taxonomists for standard genome sequencing and annotation.</title>
        <authorList>
            <consortium name="The Broad Institute Genomics Platform"/>
            <consortium name="The Broad Institute Genome Sequencing Center for Infectious Disease"/>
            <person name="Wu L."/>
            <person name="Ma J."/>
        </authorList>
    </citation>
    <scope>NUCLEOTIDE SEQUENCE [LARGE SCALE GENOMIC DNA]</scope>
    <source>
        <strain evidence="4">KCTC 42282</strain>
    </source>
</reference>
<dbReference type="HAMAP" id="MF_02066">
    <property type="entry name" value="CpoB"/>
    <property type="match status" value="1"/>
</dbReference>
<dbReference type="InterPro" id="IPR011990">
    <property type="entry name" value="TPR-like_helical_dom_sf"/>
</dbReference>
<dbReference type="InterPro" id="IPR019734">
    <property type="entry name" value="TPR_rpt"/>
</dbReference>
<accession>A0ABV7UK67</accession>
<keyword evidence="1" id="KW-0132">Cell division</keyword>
<dbReference type="InterPro" id="IPR034706">
    <property type="entry name" value="CpoB"/>
</dbReference>
<feature type="region of interest" description="Disordered" evidence="2">
    <location>
        <begin position="95"/>
        <end position="147"/>
    </location>
</feature>
<keyword evidence="1" id="KW-0732">Signal</keyword>
<evidence type="ECO:0000256" key="1">
    <source>
        <dbReference type="HAMAP-Rule" id="MF_02066"/>
    </source>
</evidence>
<comment type="caution">
    <text evidence="3">The sequence shown here is derived from an EMBL/GenBank/DDBJ whole genome shotgun (WGS) entry which is preliminary data.</text>
</comment>
<keyword evidence="4" id="KW-1185">Reference proteome</keyword>
<keyword evidence="1" id="KW-0574">Periplasm</keyword>
<dbReference type="Gene3D" id="1.25.40.10">
    <property type="entry name" value="Tetratricopeptide repeat domain"/>
    <property type="match status" value="1"/>
</dbReference>
<dbReference type="Pfam" id="PF13174">
    <property type="entry name" value="TPR_6"/>
    <property type="match status" value="2"/>
</dbReference>
<keyword evidence="1" id="KW-0131">Cell cycle</keyword>
<gene>
    <name evidence="3" type="primary">ybgF</name>
    <name evidence="1" type="synonym">cpoB</name>
    <name evidence="3" type="ORF">ACFONL_15750</name>
</gene>
<protein>
    <recommendedName>
        <fullName evidence="1">Cell division coordinator CpoB</fullName>
    </recommendedName>
</protein>
<comment type="subcellular location">
    <subcellularLocation>
        <location evidence="1">Periplasm</location>
    </subcellularLocation>
</comment>
<comment type="function">
    <text evidence="1">Mediates coordination of peptidoglycan synthesis and outer membrane constriction during cell division.</text>
</comment>
<evidence type="ECO:0000256" key="2">
    <source>
        <dbReference type="SAM" id="MobiDB-lite"/>
    </source>
</evidence>
<evidence type="ECO:0000313" key="4">
    <source>
        <dbReference type="Proteomes" id="UP001595704"/>
    </source>
</evidence>
<proteinExistence type="inferred from homology"/>
<dbReference type="SUPFAM" id="SSF48452">
    <property type="entry name" value="TPR-like"/>
    <property type="match status" value="1"/>
</dbReference>
<comment type="similarity">
    <text evidence="1">Belongs to the CpoB family.</text>
</comment>